<proteinExistence type="predicted"/>
<sequence length="72" mass="8278">MKIPMLFRQYFPKGGDFTTITHEEIQSVMDKLNNRPRKCLGMNIPDQVFFNINPIVAQGAFVLSHNCKYTDG</sequence>
<dbReference type="EMBL" id="CAADFJ010000506">
    <property type="protein sequence ID" value="VFK08378.1"/>
    <property type="molecule type" value="Genomic_DNA"/>
</dbReference>
<protein>
    <submittedName>
        <fullName evidence="1">Uncharacterized protein</fullName>
    </submittedName>
</protein>
<reference evidence="1" key="1">
    <citation type="submission" date="2019-02" db="EMBL/GenBank/DDBJ databases">
        <authorList>
            <person name="Gruber-Vodicka R. H."/>
            <person name="Seah K. B. B."/>
        </authorList>
    </citation>
    <scope>NUCLEOTIDE SEQUENCE</scope>
    <source>
        <strain evidence="3">BECK_SA2B12</strain>
        <strain evidence="2">BECK_SA2B15</strain>
        <strain evidence="1">BECK_SA2B20</strain>
    </source>
</reference>
<dbReference type="GO" id="GO:0032196">
    <property type="term" value="P:transposition"/>
    <property type="evidence" value="ECO:0007669"/>
    <property type="project" value="TreeGrafter"/>
</dbReference>
<accession>A0A450VJA8</accession>
<organism evidence="1">
    <name type="scientific">Candidatus Kentrum eta</name>
    <dbReference type="NCBI Taxonomy" id="2126337"/>
    <lineage>
        <taxon>Bacteria</taxon>
        <taxon>Pseudomonadati</taxon>
        <taxon>Pseudomonadota</taxon>
        <taxon>Gammaproteobacteria</taxon>
        <taxon>Candidatus Kentrum</taxon>
    </lineage>
</organism>
<dbReference type="PANTHER" id="PTHR10948">
    <property type="entry name" value="TRANSPOSASE"/>
    <property type="match status" value="1"/>
</dbReference>
<dbReference type="PANTHER" id="PTHR10948:SF23">
    <property type="entry name" value="TRANSPOSASE INSI FOR INSERTION SEQUENCE ELEMENT IS30A-RELATED"/>
    <property type="match status" value="1"/>
</dbReference>
<evidence type="ECO:0000313" key="2">
    <source>
        <dbReference type="EMBL" id="VFK05139.1"/>
    </source>
</evidence>
<dbReference type="GO" id="GO:0005829">
    <property type="term" value="C:cytosol"/>
    <property type="evidence" value="ECO:0007669"/>
    <property type="project" value="TreeGrafter"/>
</dbReference>
<name>A0A450VJA8_9GAMM</name>
<evidence type="ECO:0000313" key="1">
    <source>
        <dbReference type="EMBL" id="VFK04904.1"/>
    </source>
</evidence>
<evidence type="ECO:0000313" key="3">
    <source>
        <dbReference type="EMBL" id="VFK08378.1"/>
    </source>
</evidence>
<dbReference type="InterPro" id="IPR051917">
    <property type="entry name" value="Transposase-Integrase"/>
</dbReference>
<dbReference type="EMBL" id="CAADFI010000502">
    <property type="protein sequence ID" value="VFK04904.1"/>
    <property type="molecule type" value="Genomic_DNA"/>
</dbReference>
<gene>
    <name evidence="2" type="ORF">BECKH772A_GA0070896_105082</name>
    <name evidence="1" type="ORF">BECKH772B_GA0070898_105022</name>
    <name evidence="3" type="ORF">BECKH772C_GA0070978_105062</name>
</gene>
<dbReference type="GO" id="GO:0004803">
    <property type="term" value="F:transposase activity"/>
    <property type="evidence" value="ECO:0007669"/>
    <property type="project" value="TreeGrafter"/>
</dbReference>
<dbReference type="EMBL" id="CAADFG010000508">
    <property type="protein sequence ID" value="VFK05139.1"/>
    <property type="molecule type" value="Genomic_DNA"/>
</dbReference>
<dbReference type="AlphaFoldDB" id="A0A450VJA8"/>